<dbReference type="Pfam" id="PF03144">
    <property type="entry name" value="GTP_EFTU_D2"/>
    <property type="match status" value="1"/>
</dbReference>
<comment type="function">
    <text evidence="8">Promotes mitochondrial protein synthesis. May act as a fidelity factor of the translation reaction, by catalyzing a one-codon backward translocation of tRNAs on improperly translocated ribosomes. Binds to mitochondrial ribosomes in a GTP-dependent manner.</text>
</comment>
<keyword evidence="2 8" id="KW-0547">Nucleotide-binding</keyword>
<dbReference type="Pfam" id="PF00009">
    <property type="entry name" value="GTP_EFTU"/>
    <property type="match status" value="1"/>
</dbReference>
<dbReference type="GO" id="GO:0045727">
    <property type="term" value="P:positive regulation of translation"/>
    <property type="evidence" value="ECO:0007669"/>
    <property type="project" value="UniProtKB-UniRule"/>
</dbReference>
<dbReference type="NCBIfam" id="TIGR00231">
    <property type="entry name" value="small_GTP"/>
    <property type="match status" value="1"/>
</dbReference>
<keyword evidence="8" id="KW-0648">Protein biosynthesis</keyword>
<dbReference type="PROSITE" id="PS51722">
    <property type="entry name" value="G_TR_2"/>
    <property type="match status" value="1"/>
</dbReference>
<evidence type="ECO:0000313" key="11">
    <source>
        <dbReference type="Proteomes" id="UP000593567"/>
    </source>
</evidence>
<dbReference type="CDD" id="cd03709">
    <property type="entry name" value="lepA_C"/>
    <property type="match status" value="1"/>
</dbReference>
<dbReference type="FunFam" id="3.30.70.240:FF:000007">
    <property type="entry name" value="Translation factor GUF1, mitochondrial"/>
    <property type="match status" value="1"/>
</dbReference>
<dbReference type="AlphaFoldDB" id="A0A7J7J3E1"/>
<dbReference type="SUPFAM" id="SSF52540">
    <property type="entry name" value="P-loop containing nucleoside triphosphate hydrolases"/>
    <property type="match status" value="1"/>
</dbReference>
<evidence type="ECO:0000256" key="2">
    <source>
        <dbReference type="ARBA" id="ARBA00022741"/>
    </source>
</evidence>
<evidence type="ECO:0000256" key="1">
    <source>
        <dbReference type="ARBA" id="ARBA00005454"/>
    </source>
</evidence>
<feature type="binding site" evidence="8">
    <location>
        <begin position="185"/>
        <end position="188"/>
    </location>
    <ligand>
        <name>GTP</name>
        <dbReference type="ChEBI" id="CHEBI:37565"/>
    </ligand>
</feature>
<dbReference type="InterPro" id="IPR027417">
    <property type="entry name" value="P-loop_NTPase"/>
</dbReference>
<organism evidence="10 11">
    <name type="scientific">Bugula neritina</name>
    <name type="common">Brown bryozoan</name>
    <name type="synonym">Sertularia neritina</name>
    <dbReference type="NCBI Taxonomy" id="10212"/>
    <lineage>
        <taxon>Eukaryota</taxon>
        <taxon>Metazoa</taxon>
        <taxon>Spiralia</taxon>
        <taxon>Lophotrochozoa</taxon>
        <taxon>Bryozoa</taxon>
        <taxon>Gymnolaemata</taxon>
        <taxon>Cheilostomatida</taxon>
        <taxon>Flustrina</taxon>
        <taxon>Buguloidea</taxon>
        <taxon>Bugulidae</taxon>
        <taxon>Bugula</taxon>
    </lineage>
</organism>
<dbReference type="GO" id="GO:0005525">
    <property type="term" value="F:GTP binding"/>
    <property type="evidence" value="ECO:0007669"/>
    <property type="project" value="UniProtKB-UniRule"/>
</dbReference>
<dbReference type="EMBL" id="VXIV02003179">
    <property type="protein sequence ID" value="KAF6020357.1"/>
    <property type="molecule type" value="Genomic_DNA"/>
</dbReference>
<keyword evidence="7 8" id="KW-0472">Membrane</keyword>
<evidence type="ECO:0000256" key="6">
    <source>
        <dbReference type="ARBA" id="ARBA00023134"/>
    </source>
</evidence>
<dbReference type="GO" id="GO:0005743">
    <property type="term" value="C:mitochondrial inner membrane"/>
    <property type="evidence" value="ECO:0007669"/>
    <property type="project" value="UniProtKB-SubCell"/>
</dbReference>
<keyword evidence="3 8" id="KW-0999">Mitochondrion inner membrane</keyword>
<keyword evidence="11" id="KW-1185">Reference proteome</keyword>
<dbReference type="Pfam" id="PF00679">
    <property type="entry name" value="EFG_C"/>
    <property type="match status" value="1"/>
</dbReference>
<evidence type="ECO:0000256" key="7">
    <source>
        <dbReference type="ARBA" id="ARBA00023136"/>
    </source>
</evidence>
<gene>
    <name evidence="10" type="ORF">EB796_021329</name>
</gene>
<dbReference type="Gene3D" id="3.40.50.300">
    <property type="entry name" value="P-loop containing nucleotide triphosphate hydrolases"/>
    <property type="match status" value="1"/>
</dbReference>
<dbReference type="FunFam" id="2.40.30.10:FF:000015">
    <property type="entry name" value="Translation factor GUF1, mitochondrial"/>
    <property type="match status" value="1"/>
</dbReference>
<dbReference type="InterPro" id="IPR031157">
    <property type="entry name" value="G_TR_CS"/>
</dbReference>
<dbReference type="PANTHER" id="PTHR43512:SF7">
    <property type="entry name" value="TRANSLATION FACTOR GUF1, MITOCHONDRIAL"/>
    <property type="match status" value="1"/>
</dbReference>
<evidence type="ECO:0000256" key="4">
    <source>
        <dbReference type="ARBA" id="ARBA00022801"/>
    </source>
</evidence>
<dbReference type="CDD" id="cd03699">
    <property type="entry name" value="EF4_II"/>
    <property type="match status" value="1"/>
</dbReference>
<dbReference type="GO" id="GO:0006412">
    <property type="term" value="P:translation"/>
    <property type="evidence" value="ECO:0007669"/>
    <property type="project" value="UniProtKB-KW"/>
</dbReference>
<dbReference type="InterPro" id="IPR000640">
    <property type="entry name" value="EFG_V-like"/>
</dbReference>
<dbReference type="InterPro" id="IPR035647">
    <property type="entry name" value="EFG_III/V"/>
</dbReference>
<dbReference type="Gene3D" id="2.40.30.10">
    <property type="entry name" value="Translation factors"/>
    <property type="match status" value="1"/>
</dbReference>
<comment type="similarity">
    <text evidence="8">Belongs to the GTP-binding elongation factor family. LepA subfamily.</text>
</comment>
<proteinExistence type="inferred from homology"/>
<dbReference type="NCBIfam" id="TIGR01393">
    <property type="entry name" value="lepA"/>
    <property type="match status" value="1"/>
</dbReference>
<dbReference type="GO" id="GO:0005759">
    <property type="term" value="C:mitochondrial matrix"/>
    <property type="evidence" value="ECO:0007669"/>
    <property type="project" value="UniProtKB-UniRule"/>
</dbReference>
<dbReference type="GO" id="GO:0097177">
    <property type="term" value="F:mitochondrial ribosome binding"/>
    <property type="evidence" value="ECO:0007669"/>
    <property type="project" value="TreeGrafter"/>
</dbReference>
<dbReference type="InterPro" id="IPR005225">
    <property type="entry name" value="Small_GTP-bd"/>
</dbReference>
<dbReference type="FunFam" id="3.30.70.870:FF:000004">
    <property type="entry name" value="Translation factor GUF1, mitochondrial"/>
    <property type="match status" value="1"/>
</dbReference>
<dbReference type="CDD" id="cd16260">
    <property type="entry name" value="EF4_III"/>
    <property type="match status" value="1"/>
</dbReference>
<dbReference type="Gene3D" id="3.30.70.870">
    <property type="entry name" value="Elongation Factor G (Translational Gtpase), domain 3"/>
    <property type="match status" value="1"/>
</dbReference>
<dbReference type="Gene3D" id="3.30.70.240">
    <property type="match status" value="1"/>
</dbReference>
<name>A0A7J7J3E1_BUGNE</name>
<keyword evidence="5 8" id="KW-0496">Mitochondrion</keyword>
<evidence type="ECO:0000256" key="8">
    <source>
        <dbReference type="HAMAP-Rule" id="MF_03137"/>
    </source>
</evidence>
<dbReference type="Proteomes" id="UP000593567">
    <property type="component" value="Unassembled WGS sequence"/>
</dbReference>
<dbReference type="CDD" id="cd01890">
    <property type="entry name" value="LepA"/>
    <property type="match status" value="1"/>
</dbReference>
<dbReference type="PRINTS" id="PR00315">
    <property type="entry name" value="ELONGATNFCT"/>
</dbReference>
<dbReference type="InterPro" id="IPR004161">
    <property type="entry name" value="EFTu-like_2"/>
</dbReference>
<protein>
    <recommendedName>
        <fullName evidence="8">Translation factor GUF1 homolog, mitochondrial</fullName>
        <ecNumber evidence="8">3.6.5.n1</ecNumber>
    </recommendedName>
    <alternativeName>
        <fullName evidence="8">Elongation factor 4 homolog</fullName>
        <shortName evidence="8">EF-4</shortName>
    </alternativeName>
    <alternativeName>
        <fullName evidence="8">GTPase GUF1 homolog</fullName>
    </alternativeName>
    <alternativeName>
        <fullName evidence="8">Ribosomal back-translocase</fullName>
    </alternativeName>
</protein>
<dbReference type="HAMAP" id="MF_00071">
    <property type="entry name" value="LepA"/>
    <property type="match status" value="1"/>
</dbReference>
<accession>A0A7J7J3E1</accession>
<dbReference type="EC" id="3.6.5.n1" evidence="8"/>
<dbReference type="SUPFAM" id="SSF50447">
    <property type="entry name" value="Translation proteins"/>
    <property type="match status" value="1"/>
</dbReference>
<keyword evidence="4 8" id="KW-0378">Hydrolase</keyword>
<feature type="domain" description="Tr-type G" evidence="9">
    <location>
        <begin position="57"/>
        <end position="239"/>
    </location>
</feature>
<evidence type="ECO:0000313" key="10">
    <source>
        <dbReference type="EMBL" id="KAF6020357.1"/>
    </source>
</evidence>
<dbReference type="Gene3D" id="3.30.70.2570">
    <property type="entry name" value="Elongation factor 4, C-terminal domain"/>
    <property type="match status" value="1"/>
</dbReference>
<dbReference type="FunFam" id="3.40.50.300:FF:000078">
    <property type="entry name" value="Elongation factor 4"/>
    <property type="match status" value="1"/>
</dbReference>
<dbReference type="SUPFAM" id="SSF54980">
    <property type="entry name" value="EF-G C-terminal domain-like"/>
    <property type="match status" value="2"/>
</dbReference>
<sequence length="663" mass="74167">MTLSSKSRASLFRYYSSCGCNNKYAFITYNPTLIFSRTKTSNPVYKRKLDLSEYSIDKIRNFSIIAHVDHGKSTLADRLLELTGVIKADKANKQILDKLQVEKERGITVKAQTASLFYEYKGKKHLLNLIDTPGHVDFHYEVKRSLAACQGAILLVDANEGVQAQTLANFYLAFELDLPIIPVINKIDLKVAKPEVVVQQLNTLFDITPDQIIKISAKLGTGVDEVLKAIVERIPCPQVTSGSDKATQVPFKGLLFDSHYDRFRGVVASVAVKEGQISAGDKILSLQTKKKYDVQEVGVMSPDGVPISRLYEGQVGYIIANMKKAKDALIGDTLCLAEHPVDPLPGFKPAQAMVFAGLFPADQSEFSSLQDAITKLTLNDSSVEVNSDHSAALGQGFRLGFLGLLHMDVFEQRLRQEFHINAIVTAPNVPYKVKVKGAKNIKFYGGEVVTVLNPCHLPPLSIIEEIQEPLVLGTIIVPDCYLGDLVSLSMKYRGVQVEQSYIDDTRIMFKVVFPLNEIIVTFFDELKSVTSGYGSFDYEDYGYKTGNLVKLDIYVHNVIIEELTSLVHVTKVEDRGRELCLKLKEHLSRQQFEYTIRAAINQRFIAKETVKAYRKDVTARVKSGHDMARKKLLLDRQKEGKARLRLAGKVPVKKDVLMKVLRK</sequence>
<evidence type="ECO:0000256" key="5">
    <source>
        <dbReference type="ARBA" id="ARBA00023128"/>
    </source>
</evidence>
<reference evidence="10" key="1">
    <citation type="submission" date="2020-06" db="EMBL/GenBank/DDBJ databases">
        <title>Draft genome of Bugula neritina, a colonial animal packing powerful symbionts and potential medicines.</title>
        <authorList>
            <person name="Rayko M."/>
        </authorList>
    </citation>
    <scope>NUCLEOTIDE SEQUENCE [LARGE SCALE GENOMIC DNA]</scope>
    <source>
        <strain evidence="10">Kwan_BN1</strain>
    </source>
</reference>
<dbReference type="PANTHER" id="PTHR43512">
    <property type="entry name" value="TRANSLATION FACTOR GUF1-RELATED"/>
    <property type="match status" value="1"/>
</dbReference>
<comment type="catalytic activity">
    <reaction evidence="8">
        <text>GTP + H2O = GDP + phosphate + H(+)</text>
        <dbReference type="Rhea" id="RHEA:19669"/>
        <dbReference type="ChEBI" id="CHEBI:15377"/>
        <dbReference type="ChEBI" id="CHEBI:15378"/>
        <dbReference type="ChEBI" id="CHEBI:37565"/>
        <dbReference type="ChEBI" id="CHEBI:43474"/>
        <dbReference type="ChEBI" id="CHEBI:58189"/>
        <dbReference type="EC" id="3.6.5.n1"/>
    </reaction>
</comment>
<comment type="subcellular location">
    <subcellularLocation>
        <location evidence="8">Mitochondrion inner membrane</location>
        <topology evidence="8">Peripheral membrane protein</topology>
        <orientation evidence="8">Matrix side</orientation>
    </subcellularLocation>
</comment>
<feature type="binding site" evidence="8">
    <location>
        <begin position="66"/>
        <end position="73"/>
    </location>
    <ligand>
        <name>GTP</name>
        <dbReference type="ChEBI" id="CHEBI:37565"/>
    </ligand>
</feature>
<dbReference type="InterPro" id="IPR013842">
    <property type="entry name" value="LepA_CTD"/>
</dbReference>
<dbReference type="OrthoDB" id="1074at2759"/>
<dbReference type="PROSITE" id="PS00301">
    <property type="entry name" value="G_TR_1"/>
    <property type="match status" value="1"/>
</dbReference>
<evidence type="ECO:0000259" key="9">
    <source>
        <dbReference type="PROSITE" id="PS51722"/>
    </source>
</evidence>
<dbReference type="FunFam" id="3.30.70.2570:FF:000001">
    <property type="entry name" value="Translation factor GUF1, mitochondrial"/>
    <property type="match status" value="1"/>
</dbReference>
<dbReference type="InterPro" id="IPR038363">
    <property type="entry name" value="LepA_C_sf"/>
</dbReference>
<keyword evidence="6 8" id="KW-0342">GTP-binding</keyword>
<dbReference type="Pfam" id="PF06421">
    <property type="entry name" value="LepA_C"/>
    <property type="match status" value="1"/>
</dbReference>
<dbReference type="GO" id="GO:0003924">
    <property type="term" value="F:GTPase activity"/>
    <property type="evidence" value="ECO:0007669"/>
    <property type="project" value="UniProtKB-UniRule"/>
</dbReference>
<dbReference type="InterPro" id="IPR000795">
    <property type="entry name" value="T_Tr_GTP-bd_dom"/>
</dbReference>
<dbReference type="InterPro" id="IPR009000">
    <property type="entry name" value="Transl_B-barrel_sf"/>
</dbReference>
<comment type="caution">
    <text evidence="10">The sequence shown here is derived from an EMBL/GenBank/DDBJ whole genome shotgun (WGS) entry which is preliminary data.</text>
</comment>
<evidence type="ECO:0000256" key="3">
    <source>
        <dbReference type="ARBA" id="ARBA00022792"/>
    </source>
</evidence>
<dbReference type="InterPro" id="IPR006297">
    <property type="entry name" value="EF-4"/>
</dbReference>
<feature type="binding site" evidence="8">
    <location>
        <begin position="131"/>
        <end position="135"/>
    </location>
    <ligand>
        <name>GTP</name>
        <dbReference type="ChEBI" id="CHEBI:37565"/>
    </ligand>
</feature>
<comment type="similarity">
    <text evidence="1">Belongs to the TRAFAC class translation factor GTPase superfamily. Classic translation factor GTPase family. LepA subfamily.</text>
</comment>
<dbReference type="InterPro" id="IPR035654">
    <property type="entry name" value="LepA_IV"/>
</dbReference>